<reference evidence="2 3" key="1">
    <citation type="submission" date="2015-08" db="EMBL/GenBank/DDBJ databases">
        <authorList>
            <person name="Babu N.S."/>
            <person name="Beckwith C.J."/>
            <person name="Beseler K.G."/>
            <person name="Brison A."/>
            <person name="Carone J.V."/>
            <person name="Caskin T.P."/>
            <person name="Diamond M."/>
            <person name="Durham M.E."/>
            <person name="Foxe J.M."/>
            <person name="Go M."/>
            <person name="Henderson B.A."/>
            <person name="Jones I.B."/>
            <person name="McGettigan J.A."/>
            <person name="Micheletti S.J."/>
            <person name="Nasrallah M.E."/>
            <person name="Ortiz D."/>
            <person name="Piller C.R."/>
            <person name="Privatt S.R."/>
            <person name="Schneider S.L."/>
            <person name="Sharp S."/>
            <person name="Smith T.C."/>
            <person name="Stanton J.D."/>
            <person name="Ullery H.E."/>
            <person name="Wilson R.J."/>
            <person name="Serrano M.G."/>
            <person name="Buck G."/>
            <person name="Lee V."/>
            <person name="Wang Y."/>
            <person name="Carvalho R."/>
            <person name="Voegtly L."/>
            <person name="Shi R."/>
            <person name="Duckworth R."/>
            <person name="Johnson A."/>
            <person name="Loviza R."/>
            <person name="Walstead R."/>
            <person name="Shah Z."/>
            <person name="Kiflezghi M."/>
            <person name="Wade K."/>
            <person name="Ball S.L."/>
            <person name="Bradley K.W."/>
            <person name="Asai D.J."/>
            <person name="Bowman C.A."/>
            <person name="Russell D.A."/>
            <person name="Pope W.H."/>
            <person name="Jacobs-Sera D."/>
            <person name="Hendrix R.W."/>
            <person name="Hatfull G.F."/>
        </authorList>
    </citation>
    <scope>NUCLEOTIDE SEQUENCE [LARGE SCALE GENOMIC DNA]</scope>
    <source>
        <strain evidence="2 3">DSM 27648</strain>
    </source>
</reference>
<name>A0A0K1PKX3_9BACT</name>
<protein>
    <submittedName>
        <fullName evidence="2">Uncharacterized protein</fullName>
    </submittedName>
</protein>
<dbReference type="AlphaFoldDB" id="A0A0K1PKX3"/>
<feature type="compositionally biased region" description="Polar residues" evidence="1">
    <location>
        <begin position="1"/>
        <end position="10"/>
    </location>
</feature>
<dbReference type="EMBL" id="CP012333">
    <property type="protein sequence ID" value="AKU94188.1"/>
    <property type="molecule type" value="Genomic_DNA"/>
</dbReference>
<feature type="compositionally biased region" description="Basic and acidic residues" evidence="1">
    <location>
        <begin position="33"/>
        <end position="50"/>
    </location>
</feature>
<evidence type="ECO:0000313" key="2">
    <source>
        <dbReference type="EMBL" id="AKU94188.1"/>
    </source>
</evidence>
<evidence type="ECO:0000256" key="1">
    <source>
        <dbReference type="SAM" id="MobiDB-lite"/>
    </source>
</evidence>
<sequence length="50" mass="5376">MAPSPETSGELTDVGLESERSDIEAQSMPRPRAHNERGGEARQKGRGEAP</sequence>
<feature type="region of interest" description="Disordered" evidence="1">
    <location>
        <begin position="1"/>
        <end position="50"/>
    </location>
</feature>
<gene>
    <name evidence="2" type="ORF">AKJ09_00852</name>
</gene>
<keyword evidence="3" id="KW-1185">Reference proteome</keyword>
<accession>A0A0K1PKX3</accession>
<evidence type="ECO:0000313" key="3">
    <source>
        <dbReference type="Proteomes" id="UP000064967"/>
    </source>
</evidence>
<proteinExistence type="predicted"/>
<organism evidence="2 3">
    <name type="scientific">Labilithrix luteola</name>
    <dbReference type="NCBI Taxonomy" id="1391654"/>
    <lineage>
        <taxon>Bacteria</taxon>
        <taxon>Pseudomonadati</taxon>
        <taxon>Myxococcota</taxon>
        <taxon>Polyangia</taxon>
        <taxon>Polyangiales</taxon>
        <taxon>Labilitrichaceae</taxon>
        <taxon>Labilithrix</taxon>
    </lineage>
</organism>
<dbReference type="Proteomes" id="UP000064967">
    <property type="component" value="Chromosome"/>
</dbReference>
<dbReference type="KEGG" id="llu:AKJ09_00852"/>